<dbReference type="SUPFAM" id="SSF75304">
    <property type="entry name" value="Amidase signature (AS) enzymes"/>
    <property type="match status" value="1"/>
</dbReference>
<sequence length="512" mass="53865">MELPTREAVELLAEELRLRIPEQDLDFYHAAASGLLGSWAVIDDLYEREVAPRALEREWAEPAENPLGAWYVTTELSAGESGPMSGRRVAIKDNVAVAGVPMMNGSETVRGFVPKVDATVVTRLLEAGATIAGKAVCEDLCFSGASHTAKTGPIRNPWDTDRTAGGSSSGAAALVAAGQVDLAVGGDQGGSIRIPSAFCGVVGHKPTWGLVPYTGAFPIEQSIDHLGPIAPTVRDAAGMLSVIAGADGQDPRQPVEVAGVDYVAALDELDSGLRIAVVTEGFEQANSDPGVNAVVRDAIERLTAAGHSADEVSVPWHKHGAALWDVISVEGATWQMVDGNAYGLNWKGTYDPDLMAFYGERWRQNPAAFSETVKLVALGGTYALRHGFGASYGKARNLEGVLGRAYDTVLDEYDVIVMPTLPITASLIPAADAGVEEIVVRALEMVSNTAPFDVTGHPACTIPAGLADGLPVGLMVVGKRFADADVLRAAHAFEQTLGTLTAPTKLQKEFTS</sequence>
<comment type="caution">
    <text evidence="2">The sequence shown here is derived from an EMBL/GenBank/DDBJ whole genome shotgun (WGS) entry which is preliminary data.</text>
</comment>
<reference evidence="2 3" key="1">
    <citation type="submission" date="2020-07" db="EMBL/GenBank/DDBJ databases">
        <title>Sequencing the genomes of 1000 actinobacteria strains.</title>
        <authorList>
            <person name="Klenk H.-P."/>
        </authorList>
    </citation>
    <scope>NUCLEOTIDE SEQUENCE [LARGE SCALE GENOMIC DNA]</scope>
    <source>
        <strain evidence="2 3">DSM 26487</strain>
    </source>
</reference>
<dbReference type="Gene3D" id="1.10.20.60">
    <property type="entry name" value="Glu-tRNAGln amidotransferase C subunit, N-terminal domain"/>
    <property type="match status" value="1"/>
</dbReference>
<dbReference type="PANTHER" id="PTHR11895:SF170">
    <property type="entry name" value="AMIDASE"/>
    <property type="match status" value="1"/>
</dbReference>
<dbReference type="GO" id="GO:0004040">
    <property type="term" value="F:amidase activity"/>
    <property type="evidence" value="ECO:0007669"/>
    <property type="project" value="UniProtKB-EC"/>
</dbReference>
<dbReference type="RefSeq" id="WP_179657334.1">
    <property type="nucleotide sequence ID" value="NZ_JACBZR010000001.1"/>
</dbReference>
<keyword evidence="2" id="KW-0378">Hydrolase</keyword>
<organism evidence="2 3">
    <name type="scientific">Nocardioides panzhihuensis</name>
    <dbReference type="NCBI Taxonomy" id="860243"/>
    <lineage>
        <taxon>Bacteria</taxon>
        <taxon>Bacillati</taxon>
        <taxon>Actinomycetota</taxon>
        <taxon>Actinomycetes</taxon>
        <taxon>Propionibacteriales</taxon>
        <taxon>Nocardioidaceae</taxon>
        <taxon>Nocardioides</taxon>
    </lineage>
</organism>
<evidence type="ECO:0000313" key="2">
    <source>
        <dbReference type="EMBL" id="NYI76717.1"/>
    </source>
</evidence>
<name>A0A7Z0IRH7_9ACTN</name>
<dbReference type="InterPro" id="IPR036928">
    <property type="entry name" value="AS_sf"/>
</dbReference>
<keyword evidence="3" id="KW-1185">Reference proteome</keyword>
<accession>A0A7Z0IRH7</accession>
<dbReference type="Pfam" id="PF01425">
    <property type="entry name" value="Amidase"/>
    <property type="match status" value="1"/>
</dbReference>
<evidence type="ECO:0000313" key="3">
    <source>
        <dbReference type="Proteomes" id="UP000564496"/>
    </source>
</evidence>
<evidence type="ECO:0000259" key="1">
    <source>
        <dbReference type="Pfam" id="PF01425"/>
    </source>
</evidence>
<proteinExistence type="predicted"/>
<feature type="domain" description="Amidase" evidence="1">
    <location>
        <begin position="78"/>
        <end position="487"/>
    </location>
</feature>
<dbReference type="InterPro" id="IPR020556">
    <property type="entry name" value="Amidase_CS"/>
</dbReference>
<dbReference type="PROSITE" id="PS00571">
    <property type="entry name" value="AMIDASES"/>
    <property type="match status" value="1"/>
</dbReference>
<dbReference type="InterPro" id="IPR000120">
    <property type="entry name" value="Amidase"/>
</dbReference>
<dbReference type="PANTHER" id="PTHR11895">
    <property type="entry name" value="TRANSAMIDASE"/>
    <property type="match status" value="1"/>
</dbReference>
<gene>
    <name evidence="2" type="ORF">BJ988_001365</name>
</gene>
<dbReference type="Gene3D" id="3.90.1300.10">
    <property type="entry name" value="Amidase signature (AS) domain"/>
    <property type="match status" value="1"/>
</dbReference>
<dbReference type="Proteomes" id="UP000564496">
    <property type="component" value="Unassembled WGS sequence"/>
</dbReference>
<dbReference type="NCBIfam" id="NF005565">
    <property type="entry name" value="PRK07235.1"/>
    <property type="match status" value="1"/>
</dbReference>
<dbReference type="InterPro" id="IPR023631">
    <property type="entry name" value="Amidase_dom"/>
</dbReference>
<dbReference type="EC" id="3.5.1.4" evidence="2"/>
<dbReference type="EMBL" id="JACBZR010000001">
    <property type="protein sequence ID" value="NYI76717.1"/>
    <property type="molecule type" value="Genomic_DNA"/>
</dbReference>
<protein>
    <submittedName>
        <fullName evidence="2">Amidase</fullName>
        <ecNumber evidence="2">3.5.1.4</ecNumber>
    </submittedName>
</protein>
<dbReference type="AlphaFoldDB" id="A0A7Z0IRH7"/>